<accession>A0A4R1N3R8</accession>
<keyword evidence="5" id="KW-1185">Reference proteome</keyword>
<dbReference type="OrthoDB" id="9808689at2"/>
<sequence>METRANYVLIGLFALLGLIGSFAFLLWLAKLDVDRRFAYYEVTFENVSGLGMAGDVRYNGLPVGQVVDLQLDNENPSLVRVRLEVDADTPIKTDTIAQLNSLGVTGVSFVALSGGSPDAALLGSGGEITSERSTFQTLMEGAPELLEEAISLLEDVRSVVSDDNKESVSELLSNLASASGKLDRTLEDFEGLSADLGSAAREIADFTDTLEGLSDTAEITLNEATDTLVSIRGAADRTQGTLDSARTAFDTANELVTGELKELVARGADAATALDTILQTVEPSAIAAFDAANGLISERLPGFVDQIESTAKTLETEVSAVSESATSLMQRYETVGEAFQQRVAQTEQAIESVKVATDAATATLNSVKDTADTATELLSEEVAALAQEATATLAETRAIAQDRLPGLIDTANSTLGTIQQETQQLGESAGVMIVEATARLQQAEETLAGFRSALENSDKMLTSLTTTADSVTTLVEGDATTFLLDATAAAEAAKAALETINASVDEELPALMSDVRSAAKGASDVIVSLGDSVDVLSADGREALETATVAFRNANDTLAAIYSAMETAETTLTTADQTFAAANEILDGDVDAIVSDVRGAVDAFAGMVTEVSDDIQLASSEVLSASESAANLVGTVDTIVQDNQRQVSDFLRVGLPQFLRFIEESRYLVGNLDRLVDRIERDPARFLLGTQGSEFSR</sequence>
<comment type="caution">
    <text evidence="4">The sequence shown here is derived from an EMBL/GenBank/DDBJ whole genome shotgun (WGS) entry which is preliminary data.</text>
</comment>
<dbReference type="RefSeq" id="WP_132860687.1">
    <property type="nucleotide sequence ID" value="NZ_SMGR01000002.1"/>
</dbReference>
<dbReference type="PANTHER" id="PTHR36698">
    <property type="entry name" value="BLL5892 PROTEIN"/>
    <property type="match status" value="1"/>
</dbReference>
<proteinExistence type="predicted"/>
<keyword evidence="2" id="KW-0812">Transmembrane</keyword>
<evidence type="ECO:0000259" key="3">
    <source>
        <dbReference type="Pfam" id="PF02470"/>
    </source>
</evidence>
<dbReference type="InterPro" id="IPR003399">
    <property type="entry name" value="Mce/MlaD"/>
</dbReference>
<feature type="transmembrane region" description="Helical" evidence="2">
    <location>
        <begin position="7"/>
        <end position="29"/>
    </location>
</feature>
<dbReference type="Pfam" id="PF02470">
    <property type="entry name" value="MlaD"/>
    <property type="match status" value="1"/>
</dbReference>
<keyword evidence="2" id="KW-0472">Membrane</keyword>
<organism evidence="4 5">
    <name type="scientific">Shimia isoporae</name>
    <dbReference type="NCBI Taxonomy" id="647720"/>
    <lineage>
        <taxon>Bacteria</taxon>
        <taxon>Pseudomonadati</taxon>
        <taxon>Pseudomonadota</taxon>
        <taxon>Alphaproteobacteria</taxon>
        <taxon>Rhodobacterales</taxon>
        <taxon>Roseobacteraceae</taxon>
    </lineage>
</organism>
<reference evidence="4 5" key="1">
    <citation type="submission" date="2019-03" db="EMBL/GenBank/DDBJ databases">
        <title>Genomic Encyclopedia of Archaeal and Bacterial Type Strains, Phase II (KMG-II): from individual species to whole genera.</title>
        <authorList>
            <person name="Goeker M."/>
        </authorList>
    </citation>
    <scope>NUCLEOTIDE SEQUENCE [LARGE SCALE GENOMIC DNA]</scope>
    <source>
        <strain evidence="4 5">DSM 26433</strain>
    </source>
</reference>
<protein>
    <submittedName>
        <fullName evidence="4">Phospholipid/cholesterol/gamma-HCH transport system substrate-binding protein</fullName>
    </submittedName>
</protein>
<gene>
    <name evidence="4" type="ORF">BXY66_2672</name>
</gene>
<dbReference type="EMBL" id="SMGR01000002">
    <property type="protein sequence ID" value="TCL01358.1"/>
    <property type="molecule type" value="Genomic_DNA"/>
</dbReference>
<name>A0A4R1N3R8_9RHOB</name>
<evidence type="ECO:0000313" key="5">
    <source>
        <dbReference type="Proteomes" id="UP000295673"/>
    </source>
</evidence>
<feature type="coiled-coil region" evidence="1">
    <location>
        <begin position="433"/>
        <end position="460"/>
    </location>
</feature>
<keyword evidence="1" id="KW-0175">Coiled coil</keyword>
<dbReference type="PANTHER" id="PTHR36698:SF2">
    <property type="entry name" value="MCE_MLAD DOMAIN-CONTAINING PROTEIN"/>
    <property type="match status" value="1"/>
</dbReference>
<feature type="domain" description="Mce/MlaD" evidence="3">
    <location>
        <begin position="39"/>
        <end position="115"/>
    </location>
</feature>
<dbReference type="Proteomes" id="UP000295673">
    <property type="component" value="Unassembled WGS sequence"/>
</dbReference>
<dbReference type="AlphaFoldDB" id="A0A4R1N3R8"/>
<keyword evidence="2" id="KW-1133">Transmembrane helix</keyword>
<evidence type="ECO:0000256" key="1">
    <source>
        <dbReference type="SAM" id="Coils"/>
    </source>
</evidence>
<evidence type="ECO:0000313" key="4">
    <source>
        <dbReference type="EMBL" id="TCL01358.1"/>
    </source>
</evidence>
<evidence type="ECO:0000256" key="2">
    <source>
        <dbReference type="SAM" id="Phobius"/>
    </source>
</evidence>
<dbReference type="Gene3D" id="1.10.287.1490">
    <property type="match status" value="1"/>
</dbReference>